<sequence length="251" mass="28614">MVMESSKTLIVGVTSTEITYYAAFVFIQSKKEDNYIWALEKLKGMMDPESLPEVVEKIPKSTPKSEVVKQKPKASPTIQKPKVVKQTPHHKKSQLQCPVIDFQYIMQLLEGMRMYISGVKDVEADRNCDFRAIAALTGYDENDWKAIRQIMLLELTSYASLYEKVSGGKERLDELRHRLDYFGIGPAPNDKWLTMPNMGHIVASAFKVVLVFLSEKQCLTFLPLHCTPLPPKRLLKNNVSSMGYVNNNHFI</sequence>
<protein>
    <submittedName>
        <fullName evidence="1">Uncharacterized protein</fullName>
    </submittedName>
</protein>
<dbReference type="EMBL" id="CM037159">
    <property type="protein sequence ID" value="KAH7865780.1"/>
    <property type="molecule type" value="Genomic_DNA"/>
</dbReference>
<accession>A0ACB7ZJQ2</accession>
<gene>
    <name evidence="1" type="ORF">Vadar_011112</name>
</gene>
<evidence type="ECO:0000313" key="2">
    <source>
        <dbReference type="Proteomes" id="UP000828048"/>
    </source>
</evidence>
<reference evidence="1 2" key="1">
    <citation type="journal article" date="2021" name="Hortic Res">
        <title>High-quality reference genome and annotation aids understanding of berry development for evergreen blueberry (Vaccinium darrowii).</title>
        <authorList>
            <person name="Yu J."/>
            <person name="Hulse-Kemp A.M."/>
            <person name="Babiker E."/>
            <person name="Staton M."/>
        </authorList>
    </citation>
    <scope>NUCLEOTIDE SEQUENCE [LARGE SCALE GENOMIC DNA]</scope>
    <source>
        <strain evidence="2">cv. NJ 8807/NJ 8810</strain>
        <tissue evidence="1">Young leaf</tissue>
    </source>
</reference>
<dbReference type="Proteomes" id="UP000828048">
    <property type="component" value="Chromosome 9"/>
</dbReference>
<proteinExistence type="predicted"/>
<organism evidence="1 2">
    <name type="scientific">Vaccinium darrowii</name>
    <dbReference type="NCBI Taxonomy" id="229202"/>
    <lineage>
        <taxon>Eukaryota</taxon>
        <taxon>Viridiplantae</taxon>
        <taxon>Streptophyta</taxon>
        <taxon>Embryophyta</taxon>
        <taxon>Tracheophyta</taxon>
        <taxon>Spermatophyta</taxon>
        <taxon>Magnoliopsida</taxon>
        <taxon>eudicotyledons</taxon>
        <taxon>Gunneridae</taxon>
        <taxon>Pentapetalae</taxon>
        <taxon>asterids</taxon>
        <taxon>Ericales</taxon>
        <taxon>Ericaceae</taxon>
        <taxon>Vaccinioideae</taxon>
        <taxon>Vaccinieae</taxon>
        <taxon>Vaccinium</taxon>
    </lineage>
</organism>
<comment type="caution">
    <text evidence="1">The sequence shown here is derived from an EMBL/GenBank/DDBJ whole genome shotgun (WGS) entry which is preliminary data.</text>
</comment>
<evidence type="ECO:0000313" key="1">
    <source>
        <dbReference type="EMBL" id="KAH7865780.1"/>
    </source>
</evidence>
<name>A0ACB7ZJQ2_9ERIC</name>
<keyword evidence="2" id="KW-1185">Reference proteome</keyword>